<evidence type="ECO:0000313" key="1">
    <source>
        <dbReference type="EMBL" id="MBD9357315.1"/>
    </source>
</evidence>
<gene>
    <name evidence="1" type="ORF">IE877_15755</name>
</gene>
<protein>
    <submittedName>
        <fullName evidence="1">TIGR04282 family arsenosugar biosynthesis glycosyltransferase</fullName>
    </submittedName>
</protein>
<dbReference type="Proteomes" id="UP000652176">
    <property type="component" value="Unassembled WGS sequence"/>
</dbReference>
<dbReference type="PANTHER" id="PTHR36529:SF1">
    <property type="entry name" value="GLYCOSYLTRANSFERASE"/>
    <property type="match status" value="1"/>
</dbReference>
<dbReference type="InterPro" id="IPR018641">
    <property type="entry name" value="Trfase_1_rSAM/seldom-assoc"/>
</dbReference>
<dbReference type="SUPFAM" id="SSF53448">
    <property type="entry name" value="Nucleotide-diphospho-sugar transferases"/>
    <property type="match status" value="1"/>
</dbReference>
<dbReference type="RefSeq" id="WP_192375597.1">
    <property type="nucleotide sequence ID" value="NZ_CAJHIV010000001.1"/>
</dbReference>
<dbReference type="InterPro" id="IPR029044">
    <property type="entry name" value="Nucleotide-diphossugar_trans"/>
</dbReference>
<dbReference type="EMBL" id="JACXSS010000001">
    <property type="protein sequence ID" value="MBD9357315.1"/>
    <property type="molecule type" value="Genomic_DNA"/>
</dbReference>
<dbReference type="Gene3D" id="3.90.550.10">
    <property type="entry name" value="Spore Coat Polysaccharide Biosynthesis Protein SpsA, Chain A"/>
    <property type="match status" value="1"/>
</dbReference>
<comment type="caution">
    <text evidence="1">The sequence shown here is derived from an EMBL/GenBank/DDBJ whole genome shotgun (WGS) entry which is preliminary data.</text>
</comment>
<organism evidence="1 2">
    <name type="scientific">Methylomonas albis</name>
    <dbReference type="NCBI Taxonomy" id="1854563"/>
    <lineage>
        <taxon>Bacteria</taxon>
        <taxon>Pseudomonadati</taxon>
        <taxon>Pseudomonadota</taxon>
        <taxon>Gammaproteobacteria</taxon>
        <taxon>Methylococcales</taxon>
        <taxon>Methylococcaceae</taxon>
        <taxon>Methylomonas</taxon>
    </lineage>
</organism>
<accession>A0ABR9D2P5</accession>
<name>A0ABR9D2P5_9GAMM</name>
<dbReference type="Pfam" id="PF09837">
    <property type="entry name" value="DUF2064"/>
    <property type="match status" value="1"/>
</dbReference>
<keyword evidence="2" id="KW-1185">Reference proteome</keyword>
<proteinExistence type="predicted"/>
<dbReference type="PANTHER" id="PTHR36529">
    <property type="entry name" value="SLL1095 PROTEIN"/>
    <property type="match status" value="1"/>
</dbReference>
<sequence length="222" mass="25274">MVYQFPDSVLQIFCKAPIPGQVKTRLQPALNAEQAANAHRQLAKMTLDRAVQQPLCPVELYCAPDANHDFFQDCARVYPITLQEQYGIDLGTRMHLALDSGFCRYRYALLMGCDCPSLSFNDIHQAFMKLHEGHDVVVAPAEDGGYVMIGLNSVQPTLFSNMVWSNSQVMANTRRRAKKSGLSMYELAMQWDVDTYQDWQRYLEVIQLKQQSKKTGQSSFNH</sequence>
<dbReference type="NCBIfam" id="TIGR04282">
    <property type="entry name" value="glyco_like_cofC"/>
    <property type="match status" value="1"/>
</dbReference>
<evidence type="ECO:0000313" key="2">
    <source>
        <dbReference type="Proteomes" id="UP000652176"/>
    </source>
</evidence>
<reference evidence="1 2" key="1">
    <citation type="submission" date="2020-09" db="EMBL/GenBank/DDBJ databases">
        <title>Methylomonas albis sp. nov. and Methylomonas fluvii sp. nov.: Two cold-adapted methanotrophs from the River Elbe and an amended description of Methylovulum psychrotolerans strain Eb1.</title>
        <authorList>
            <person name="Bussmann I.K."/>
            <person name="Klings K.-W."/>
            <person name="Warnstedt J."/>
            <person name="Hoppert M."/>
            <person name="Saborowski A."/>
            <person name="Horn F."/>
            <person name="Liebner S."/>
        </authorList>
    </citation>
    <scope>NUCLEOTIDE SEQUENCE [LARGE SCALE GENOMIC DNA]</scope>
    <source>
        <strain evidence="1 2">EbA</strain>
    </source>
</reference>